<comment type="caution">
    <text evidence="6">The sequence shown here is derived from an EMBL/GenBank/DDBJ whole genome shotgun (WGS) entry which is preliminary data.</text>
</comment>
<feature type="transmembrane region" description="Helical" evidence="5">
    <location>
        <begin position="31"/>
        <end position="48"/>
    </location>
</feature>
<feature type="transmembrane region" description="Helical" evidence="5">
    <location>
        <begin position="82"/>
        <end position="103"/>
    </location>
</feature>
<accession>A0A2V5K5V0</accession>
<feature type="transmembrane region" description="Helical" evidence="5">
    <location>
        <begin position="124"/>
        <end position="146"/>
    </location>
</feature>
<dbReference type="GO" id="GO:0016020">
    <property type="term" value="C:membrane"/>
    <property type="evidence" value="ECO:0007669"/>
    <property type="project" value="UniProtKB-SubCell"/>
</dbReference>
<dbReference type="PANTHER" id="PTHR37306:SF1">
    <property type="entry name" value="COLICIN V PRODUCTION PROTEIN"/>
    <property type="match status" value="1"/>
</dbReference>
<dbReference type="InterPro" id="IPR003825">
    <property type="entry name" value="Colicin-V_CvpA"/>
</dbReference>
<evidence type="ECO:0000256" key="1">
    <source>
        <dbReference type="ARBA" id="ARBA00004141"/>
    </source>
</evidence>
<name>A0A2V5K5V0_9BACL</name>
<dbReference type="Proteomes" id="UP000247476">
    <property type="component" value="Unassembled WGS sequence"/>
</dbReference>
<dbReference type="EMBL" id="QJVJ01000008">
    <property type="protein sequence ID" value="PYI53133.1"/>
    <property type="molecule type" value="Genomic_DNA"/>
</dbReference>
<reference evidence="6 7" key="1">
    <citation type="submission" date="2018-05" db="EMBL/GenBank/DDBJ databases">
        <title>Paenibacillus flagellatus sp. nov., isolated from selenium mineral soil.</title>
        <authorList>
            <person name="Dai X."/>
        </authorList>
    </citation>
    <scope>NUCLEOTIDE SEQUENCE [LARGE SCALE GENOMIC DNA]</scope>
    <source>
        <strain evidence="6 7">DXL2</strain>
    </source>
</reference>
<evidence type="ECO:0000313" key="7">
    <source>
        <dbReference type="Proteomes" id="UP000247476"/>
    </source>
</evidence>
<evidence type="ECO:0000313" key="6">
    <source>
        <dbReference type="EMBL" id="PYI53133.1"/>
    </source>
</evidence>
<dbReference type="GO" id="GO:0009403">
    <property type="term" value="P:toxin biosynthetic process"/>
    <property type="evidence" value="ECO:0007669"/>
    <property type="project" value="InterPro"/>
</dbReference>
<dbReference type="Pfam" id="PF02674">
    <property type="entry name" value="Colicin_V"/>
    <property type="match status" value="1"/>
</dbReference>
<evidence type="ECO:0000256" key="2">
    <source>
        <dbReference type="ARBA" id="ARBA00022692"/>
    </source>
</evidence>
<dbReference type="RefSeq" id="WP_110841681.1">
    <property type="nucleotide sequence ID" value="NZ_QJVJ01000008.1"/>
</dbReference>
<keyword evidence="2 5" id="KW-0812">Transmembrane</keyword>
<evidence type="ECO:0000256" key="4">
    <source>
        <dbReference type="ARBA" id="ARBA00023136"/>
    </source>
</evidence>
<feature type="transmembrane region" description="Helical" evidence="5">
    <location>
        <begin position="6"/>
        <end position="24"/>
    </location>
</feature>
<dbReference type="OrthoDB" id="1809613at2"/>
<evidence type="ECO:0000256" key="3">
    <source>
        <dbReference type="ARBA" id="ARBA00022989"/>
    </source>
</evidence>
<gene>
    <name evidence="6" type="ORF">DLM86_19280</name>
</gene>
<evidence type="ECO:0000256" key="5">
    <source>
        <dbReference type="SAM" id="Phobius"/>
    </source>
</evidence>
<organism evidence="6 7">
    <name type="scientific">Paenibacillus flagellatus</name>
    <dbReference type="NCBI Taxonomy" id="2211139"/>
    <lineage>
        <taxon>Bacteria</taxon>
        <taxon>Bacillati</taxon>
        <taxon>Bacillota</taxon>
        <taxon>Bacilli</taxon>
        <taxon>Bacillales</taxon>
        <taxon>Paenibacillaceae</taxon>
        <taxon>Paenibacillus</taxon>
    </lineage>
</organism>
<dbReference type="PANTHER" id="PTHR37306">
    <property type="entry name" value="COLICIN V PRODUCTION PROTEIN"/>
    <property type="match status" value="1"/>
</dbReference>
<sequence>MDHWNTIDIVAAVLGIGSLALGYNRGFIAQLVSIAGLFVAYLVAYVLYDDVSPIVARFLPLDKFEAYGKYAFLVEGLNWNVYFYNALSFALLFFLVKVGMSVVGRMLHLIASIPGLKKLNQWSGAALALLEAVVLFTVAVHVMSVIPSDPLQNTLRESVAAGYVIDHMPELAAKLQSLWNQDSP</sequence>
<comment type="subcellular location">
    <subcellularLocation>
        <location evidence="1">Membrane</location>
        <topology evidence="1">Multi-pass membrane protein</topology>
    </subcellularLocation>
</comment>
<keyword evidence="7" id="KW-1185">Reference proteome</keyword>
<keyword evidence="3 5" id="KW-1133">Transmembrane helix</keyword>
<proteinExistence type="predicted"/>
<keyword evidence="4 5" id="KW-0472">Membrane</keyword>
<protein>
    <submittedName>
        <fullName evidence="6">CvpA family protein</fullName>
    </submittedName>
</protein>
<dbReference type="AlphaFoldDB" id="A0A2V5K5V0"/>